<evidence type="ECO:0000256" key="2">
    <source>
        <dbReference type="SAM" id="MobiDB-lite"/>
    </source>
</evidence>
<protein>
    <recommendedName>
        <fullName evidence="6">OmpA-like domain-containing protein</fullName>
    </recommendedName>
</protein>
<evidence type="ECO:0000313" key="4">
    <source>
        <dbReference type="EMBL" id="TCC45619.1"/>
    </source>
</evidence>
<dbReference type="EMBL" id="SJKD01000007">
    <property type="protein sequence ID" value="TCC45619.1"/>
    <property type="molecule type" value="Genomic_DNA"/>
</dbReference>
<keyword evidence="1" id="KW-0175">Coiled coil</keyword>
<evidence type="ECO:0000256" key="1">
    <source>
        <dbReference type="SAM" id="Coils"/>
    </source>
</evidence>
<organism evidence="4 5">
    <name type="scientific">Kribbella capetownensis</name>
    <dbReference type="NCBI Taxonomy" id="1572659"/>
    <lineage>
        <taxon>Bacteria</taxon>
        <taxon>Bacillati</taxon>
        <taxon>Actinomycetota</taxon>
        <taxon>Actinomycetes</taxon>
        <taxon>Propionibacteriales</taxon>
        <taxon>Kribbellaceae</taxon>
        <taxon>Kribbella</taxon>
    </lineage>
</organism>
<evidence type="ECO:0000256" key="3">
    <source>
        <dbReference type="SAM" id="Phobius"/>
    </source>
</evidence>
<keyword evidence="3" id="KW-0812">Transmembrane</keyword>
<accession>A0A4R0JGJ9</accession>
<keyword evidence="5" id="KW-1185">Reference proteome</keyword>
<keyword evidence="3" id="KW-0472">Membrane</keyword>
<gene>
    <name evidence="4" type="ORF">E0H75_28210</name>
</gene>
<feature type="coiled-coil region" evidence="1">
    <location>
        <begin position="128"/>
        <end position="155"/>
    </location>
</feature>
<dbReference type="OrthoDB" id="5146906at2"/>
<keyword evidence="3" id="KW-1133">Transmembrane helix</keyword>
<evidence type="ECO:0008006" key="6">
    <source>
        <dbReference type="Google" id="ProtNLM"/>
    </source>
</evidence>
<sequence length="289" mass="30125">MDRRTARQVVQRLRAALEVGADQIAILLNNCAVKLLDRGEVSDGRADDWLNRAAGPVIDPRDAAIVFGVVRWAQASRLRHQRGPCRVAGVAVVVVAVVDGGIAVLGGDDEPVAQPPQEVQPTSTPSVDTSAQEEAAELARKLAALEAERQASAAAVANKLELIERKVAGPGVVVQRLSGAVHVLFAEGLFSAGTEFGPDRQDALVALGKRLPGLDAAITVTGYSVVVPGSSTSGGSRTALLRARTATQELSAASGLPPTAFAMQSGDQGRPPFRNAAQNRTVTLTLTPR</sequence>
<name>A0A4R0JGJ9_9ACTN</name>
<feature type="transmembrane region" description="Helical" evidence="3">
    <location>
        <begin position="87"/>
        <end position="107"/>
    </location>
</feature>
<dbReference type="AlphaFoldDB" id="A0A4R0JGJ9"/>
<proteinExistence type="predicted"/>
<feature type="region of interest" description="Disordered" evidence="2">
    <location>
        <begin position="256"/>
        <end position="280"/>
    </location>
</feature>
<reference evidence="4 5" key="1">
    <citation type="submission" date="2019-02" db="EMBL/GenBank/DDBJ databases">
        <title>Kribbella capetownensis sp. nov. and Kribbella speibonae sp. nov., isolated from soil.</title>
        <authorList>
            <person name="Curtis S.M."/>
            <person name="Norton I."/>
            <person name="Everest G.J."/>
            <person name="Meyers P.R."/>
        </authorList>
    </citation>
    <scope>NUCLEOTIDE SEQUENCE [LARGE SCALE GENOMIC DNA]</scope>
    <source>
        <strain evidence="4 5">YM53</strain>
    </source>
</reference>
<comment type="caution">
    <text evidence="4">The sequence shown here is derived from an EMBL/GenBank/DDBJ whole genome shotgun (WGS) entry which is preliminary data.</text>
</comment>
<dbReference type="Proteomes" id="UP000293342">
    <property type="component" value="Unassembled WGS sequence"/>
</dbReference>
<evidence type="ECO:0000313" key="5">
    <source>
        <dbReference type="Proteomes" id="UP000293342"/>
    </source>
</evidence>
<dbReference type="RefSeq" id="WP_131516706.1">
    <property type="nucleotide sequence ID" value="NZ_SJKD01000007.1"/>
</dbReference>